<name>A0AA41PYN0_9ACTN</name>
<dbReference type="InterPro" id="IPR050266">
    <property type="entry name" value="AB_hydrolase_sf"/>
</dbReference>
<comment type="caution">
    <text evidence="2">The sequence shown here is derived from an EMBL/GenBank/DDBJ whole genome shotgun (WGS) entry which is preliminary data.</text>
</comment>
<evidence type="ECO:0000313" key="2">
    <source>
        <dbReference type="EMBL" id="MCF2527780.1"/>
    </source>
</evidence>
<feature type="domain" description="AB hydrolase-1" evidence="1">
    <location>
        <begin position="22"/>
        <end position="262"/>
    </location>
</feature>
<sequence length="279" mass="29403">MPTFDAPDGTLLAYRTEGRGRPVLCVPGGPADSAYLGDLGGLSRHRQLIVPDLRGTGASAAPADPASYRCDRQVGDIEALRVHLGLDRVDLLGHSAGANLAVQYAARHPQRVARLALITPGPAALGVVVDGEMRRTHAELRKDEPWFPDAFAALEALIEGRGADWDAIAPFFWGRWDAAARELYAAGQPRNMDAVRGFSAEGAYDPPATRAALAAYPGPVLALAGEFDLNTPPPAVAEIAAAFPHAEYAVQPGAGHYPWVDDPEAFTAVVAAFLGAAEI</sequence>
<dbReference type="Gene3D" id="3.40.50.1820">
    <property type="entry name" value="alpha/beta hydrolase"/>
    <property type="match status" value="1"/>
</dbReference>
<evidence type="ECO:0000259" key="1">
    <source>
        <dbReference type="Pfam" id="PF00561"/>
    </source>
</evidence>
<proteinExistence type="predicted"/>
<keyword evidence="3" id="KW-1185">Reference proteome</keyword>
<dbReference type="PANTHER" id="PTHR43798:SF33">
    <property type="entry name" value="HYDROLASE, PUTATIVE (AFU_ORTHOLOGUE AFUA_2G14860)-RELATED"/>
    <property type="match status" value="1"/>
</dbReference>
<dbReference type="InterPro" id="IPR000073">
    <property type="entry name" value="AB_hydrolase_1"/>
</dbReference>
<dbReference type="GO" id="GO:0016787">
    <property type="term" value="F:hydrolase activity"/>
    <property type="evidence" value="ECO:0007669"/>
    <property type="project" value="UniProtKB-KW"/>
</dbReference>
<dbReference type="PANTHER" id="PTHR43798">
    <property type="entry name" value="MONOACYLGLYCEROL LIPASE"/>
    <property type="match status" value="1"/>
</dbReference>
<accession>A0AA41PYN0</accession>
<dbReference type="Proteomes" id="UP001165378">
    <property type="component" value="Unassembled WGS sequence"/>
</dbReference>
<dbReference type="PRINTS" id="PR00111">
    <property type="entry name" value="ABHYDROLASE"/>
</dbReference>
<dbReference type="Pfam" id="PF00561">
    <property type="entry name" value="Abhydrolase_1"/>
    <property type="match status" value="1"/>
</dbReference>
<dbReference type="InterPro" id="IPR029058">
    <property type="entry name" value="AB_hydrolase_fold"/>
</dbReference>
<evidence type="ECO:0000313" key="3">
    <source>
        <dbReference type="Proteomes" id="UP001165378"/>
    </source>
</evidence>
<dbReference type="GO" id="GO:0016020">
    <property type="term" value="C:membrane"/>
    <property type="evidence" value="ECO:0007669"/>
    <property type="project" value="TreeGrafter"/>
</dbReference>
<protein>
    <submittedName>
        <fullName evidence="2">Alpha/beta hydrolase</fullName>
    </submittedName>
</protein>
<organism evidence="2 3">
    <name type="scientific">Yinghuangia soli</name>
    <dbReference type="NCBI Taxonomy" id="2908204"/>
    <lineage>
        <taxon>Bacteria</taxon>
        <taxon>Bacillati</taxon>
        <taxon>Actinomycetota</taxon>
        <taxon>Actinomycetes</taxon>
        <taxon>Kitasatosporales</taxon>
        <taxon>Streptomycetaceae</taxon>
        <taxon>Yinghuangia</taxon>
    </lineage>
</organism>
<dbReference type="SUPFAM" id="SSF53474">
    <property type="entry name" value="alpha/beta-Hydrolases"/>
    <property type="match status" value="1"/>
</dbReference>
<reference evidence="2" key="1">
    <citation type="submission" date="2022-01" db="EMBL/GenBank/DDBJ databases">
        <title>Genome-Based Taxonomic Classification of the Phylum Actinobacteria.</title>
        <authorList>
            <person name="Gao Y."/>
        </authorList>
    </citation>
    <scope>NUCLEOTIDE SEQUENCE</scope>
    <source>
        <strain evidence="2">KLBMP 8922</strain>
    </source>
</reference>
<dbReference type="AlphaFoldDB" id="A0AA41PYN0"/>
<gene>
    <name evidence="2" type="ORF">LZ495_11200</name>
</gene>
<dbReference type="RefSeq" id="WP_235051929.1">
    <property type="nucleotide sequence ID" value="NZ_JAKFHA010000004.1"/>
</dbReference>
<keyword evidence="2" id="KW-0378">Hydrolase</keyword>
<dbReference type="EMBL" id="JAKFHA010000004">
    <property type="protein sequence ID" value="MCF2527780.1"/>
    <property type="molecule type" value="Genomic_DNA"/>
</dbReference>